<dbReference type="PANTHER" id="PTHR46411:SF3">
    <property type="entry name" value="AAA+ ATPASE DOMAIN-CONTAINING PROTEIN"/>
    <property type="match status" value="1"/>
</dbReference>
<dbReference type="PANTHER" id="PTHR46411">
    <property type="entry name" value="FAMILY ATPASE, PUTATIVE-RELATED"/>
    <property type="match status" value="1"/>
</dbReference>
<keyword evidence="2" id="KW-1185">Reference proteome</keyword>
<evidence type="ECO:0000313" key="2">
    <source>
        <dbReference type="Proteomes" id="UP001357485"/>
    </source>
</evidence>
<dbReference type="InterPro" id="IPR027417">
    <property type="entry name" value="P-loop_NTPase"/>
</dbReference>
<dbReference type="EMBL" id="JAVRRA010029341">
    <property type="protein sequence ID" value="KAK5020474.1"/>
    <property type="molecule type" value="Genomic_DNA"/>
</dbReference>
<organism evidence="1 2">
    <name type="scientific">Cryomyces antarcticus</name>
    <dbReference type="NCBI Taxonomy" id="329879"/>
    <lineage>
        <taxon>Eukaryota</taxon>
        <taxon>Fungi</taxon>
        <taxon>Dikarya</taxon>
        <taxon>Ascomycota</taxon>
        <taxon>Pezizomycotina</taxon>
        <taxon>Dothideomycetes</taxon>
        <taxon>Dothideomycetes incertae sedis</taxon>
        <taxon>Cryomyces</taxon>
    </lineage>
</organism>
<evidence type="ECO:0000313" key="1">
    <source>
        <dbReference type="EMBL" id="KAK5020474.1"/>
    </source>
</evidence>
<proteinExistence type="predicted"/>
<sequence>MFLTTNRVDTFDAAFQSRIHISLDYPELSSDSRRMVWKNFLAQAGREHRHKHHRDVALVLAKTSKMRRPEDLDRGADTFQMPARRGI</sequence>
<dbReference type="Proteomes" id="UP001357485">
    <property type="component" value="Unassembled WGS sequence"/>
</dbReference>
<gene>
    <name evidence="1" type="ORF">LTR16_012580</name>
</gene>
<evidence type="ECO:0008006" key="3">
    <source>
        <dbReference type="Google" id="ProtNLM"/>
    </source>
</evidence>
<reference evidence="1 2" key="1">
    <citation type="submission" date="2023-08" db="EMBL/GenBank/DDBJ databases">
        <title>Black Yeasts Isolated from many extreme environments.</title>
        <authorList>
            <person name="Coleine C."/>
            <person name="Stajich J.E."/>
            <person name="Selbmann L."/>
        </authorList>
    </citation>
    <scope>NUCLEOTIDE SEQUENCE [LARGE SCALE GENOMIC DNA]</scope>
    <source>
        <strain evidence="1 2">CCFEE 536</strain>
    </source>
</reference>
<comment type="caution">
    <text evidence="1">The sequence shown here is derived from an EMBL/GenBank/DDBJ whole genome shotgun (WGS) entry which is preliminary data.</text>
</comment>
<name>A0ABR0IST5_9PEZI</name>
<dbReference type="SUPFAM" id="SSF52540">
    <property type="entry name" value="P-loop containing nucleoside triphosphate hydrolases"/>
    <property type="match status" value="1"/>
</dbReference>
<accession>A0ABR0IST5</accession>
<protein>
    <recommendedName>
        <fullName evidence="3">ATPase AAA-type core domain-containing protein</fullName>
    </recommendedName>
</protein>